<dbReference type="PANTHER" id="PTHR18916">
    <property type="entry name" value="DYNACTIN 1-RELATED MICROTUBULE-BINDING"/>
    <property type="match status" value="1"/>
</dbReference>
<dbReference type="FunCoup" id="A0A2J7RIX0">
    <property type="interactions" value="1175"/>
</dbReference>
<dbReference type="PANTHER" id="PTHR18916:SF85">
    <property type="entry name" value="TUBULIN-FOLDING COFACTOR B"/>
    <property type="match status" value="1"/>
</dbReference>
<dbReference type="GO" id="GO:0043014">
    <property type="term" value="F:alpha-tubulin binding"/>
    <property type="evidence" value="ECO:0007669"/>
    <property type="project" value="InterPro"/>
</dbReference>
<dbReference type="InterPro" id="IPR029071">
    <property type="entry name" value="Ubiquitin-like_domsf"/>
</dbReference>
<dbReference type="SUPFAM" id="SSF74924">
    <property type="entry name" value="Cap-Gly domain"/>
    <property type="match status" value="1"/>
</dbReference>
<evidence type="ECO:0000313" key="7">
    <source>
        <dbReference type="Proteomes" id="UP000235965"/>
    </source>
</evidence>
<evidence type="ECO:0000256" key="3">
    <source>
        <dbReference type="ARBA" id="ARBA00023186"/>
    </source>
</evidence>
<evidence type="ECO:0000313" key="6">
    <source>
        <dbReference type="EMBL" id="PNF40773.1"/>
    </source>
</evidence>
<proteinExistence type="inferred from homology"/>
<dbReference type="GO" id="GO:0051010">
    <property type="term" value="F:microtubule plus-end binding"/>
    <property type="evidence" value="ECO:0007669"/>
    <property type="project" value="TreeGrafter"/>
</dbReference>
<evidence type="ECO:0000256" key="4">
    <source>
        <dbReference type="ARBA" id="ARBA00025779"/>
    </source>
</evidence>
<dbReference type="Proteomes" id="UP000235965">
    <property type="component" value="Unassembled WGS sequence"/>
</dbReference>
<dbReference type="InterPro" id="IPR000938">
    <property type="entry name" value="CAP-Gly_domain"/>
</dbReference>
<evidence type="ECO:0000256" key="1">
    <source>
        <dbReference type="ARBA" id="ARBA00004496"/>
    </source>
</evidence>
<dbReference type="GO" id="GO:0005829">
    <property type="term" value="C:cytosol"/>
    <property type="evidence" value="ECO:0007669"/>
    <property type="project" value="UniProtKB-ARBA"/>
</dbReference>
<feature type="domain" description="CAP-Gly" evidence="5">
    <location>
        <begin position="182"/>
        <end position="224"/>
    </location>
</feature>
<dbReference type="STRING" id="105785.A0A2J7RIX0"/>
<dbReference type="GO" id="GO:0005634">
    <property type="term" value="C:nucleus"/>
    <property type="evidence" value="ECO:0007669"/>
    <property type="project" value="TreeGrafter"/>
</dbReference>
<dbReference type="InterPro" id="IPR036859">
    <property type="entry name" value="CAP-Gly_dom_sf"/>
</dbReference>
<dbReference type="Gene3D" id="3.10.20.90">
    <property type="entry name" value="Phosphatidylinositol 3-kinase Catalytic Subunit, Chain A, domain 1"/>
    <property type="match status" value="1"/>
</dbReference>
<evidence type="ECO:0000259" key="5">
    <source>
        <dbReference type="PROSITE" id="PS50245"/>
    </source>
</evidence>
<dbReference type="GO" id="GO:0007023">
    <property type="term" value="P:post-chaperonin tubulin folding pathway"/>
    <property type="evidence" value="ECO:0007669"/>
    <property type="project" value="InterPro"/>
</dbReference>
<dbReference type="InterPro" id="IPR000626">
    <property type="entry name" value="Ubiquitin-like_dom"/>
</dbReference>
<dbReference type="EMBL" id="NEVH01003023">
    <property type="protein sequence ID" value="PNF40773.1"/>
    <property type="molecule type" value="Genomic_DNA"/>
</dbReference>
<sequence length="244" mass="27871">MADFFRDYVNFTITKSGQKDACVERRFPTDITVACLKGKLELITGGSASTMKIELYTKDDEFIGTCDNDEALLGYYVTNDGKMRLHVVDAFLQRKEFEDLSKVEKFELSLEEYSKRPGTVKSFLERNKLGKYSPEEMKQREEKKRKEEDANEIAAKAIKVGERCEVRVPGQPVRRATVMFIGKVHFQQGLWTGIKYDEPLGKNDGTVDGKRYFECSPKYGGFVKPIHVTVGDFPEETLDTDDEI</sequence>
<dbReference type="Pfam" id="PF01302">
    <property type="entry name" value="CAP_GLY"/>
    <property type="match status" value="1"/>
</dbReference>
<dbReference type="PROSITE" id="PS50245">
    <property type="entry name" value="CAP_GLY_2"/>
    <property type="match status" value="1"/>
</dbReference>
<gene>
    <name evidence="6" type="ORF">B7P43_G17116</name>
</gene>
<reference evidence="6 7" key="1">
    <citation type="submission" date="2017-12" db="EMBL/GenBank/DDBJ databases">
        <title>Hemimetabolous genomes reveal molecular basis of termite eusociality.</title>
        <authorList>
            <person name="Harrison M.C."/>
            <person name="Jongepier E."/>
            <person name="Robertson H.M."/>
            <person name="Arning N."/>
            <person name="Bitard-Feildel T."/>
            <person name="Chao H."/>
            <person name="Childers C.P."/>
            <person name="Dinh H."/>
            <person name="Doddapaneni H."/>
            <person name="Dugan S."/>
            <person name="Gowin J."/>
            <person name="Greiner C."/>
            <person name="Han Y."/>
            <person name="Hu H."/>
            <person name="Hughes D.S.T."/>
            <person name="Huylmans A.-K."/>
            <person name="Kemena C."/>
            <person name="Kremer L.P.M."/>
            <person name="Lee S.L."/>
            <person name="Lopez-Ezquerra A."/>
            <person name="Mallet L."/>
            <person name="Monroy-Kuhn J.M."/>
            <person name="Moser A."/>
            <person name="Murali S.C."/>
            <person name="Muzny D.M."/>
            <person name="Otani S."/>
            <person name="Piulachs M.-D."/>
            <person name="Poelchau M."/>
            <person name="Qu J."/>
            <person name="Schaub F."/>
            <person name="Wada-Katsumata A."/>
            <person name="Worley K.C."/>
            <person name="Xie Q."/>
            <person name="Ylla G."/>
            <person name="Poulsen M."/>
            <person name="Gibbs R.A."/>
            <person name="Schal C."/>
            <person name="Richards S."/>
            <person name="Belles X."/>
            <person name="Korb J."/>
            <person name="Bornberg-Bauer E."/>
        </authorList>
    </citation>
    <scope>NUCLEOTIDE SEQUENCE [LARGE SCALE GENOMIC DNA]</scope>
    <source>
        <tissue evidence="6">Whole body</tissue>
    </source>
</reference>
<evidence type="ECO:0000256" key="2">
    <source>
        <dbReference type="ARBA" id="ARBA00022490"/>
    </source>
</evidence>
<dbReference type="GO" id="GO:0035371">
    <property type="term" value="C:microtubule plus-end"/>
    <property type="evidence" value="ECO:0007669"/>
    <property type="project" value="TreeGrafter"/>
</dbReference>
<dbReference type="InterPro" id="IPR045172">
    <property type="entry name" value="TBCB_Ubl"/>
</dbReference>
<dbReference type="GO" id="GO:0007021">
    <property type="term" value="P:tubulin complex assembly"/>
    <property type="evidence" value="ECO:0007669"/>
    <property type="project" value="InterPro"/>
</dbReference>
<comment type="similarity">
    <text evidence="4">Belongs to the TBCB family.</text>
</comment>
<dbReference type="AlphaFoldDB" id="A0A2J7RIX0"/>
<dbReference type="Gene3D" id="2.30.30.190">
    <property type="entry name" value="CAP Gly-rich-like domain"/>
    <property type="match status" value="1"/>
</dbReference>
<dbReference type="SUPFAM" id="SSF54236">
    <property type="entry name" value="Ubiquitin-like"/>
    <property type="match status" value="1"/>
</dbReference>
<dbReference type="GO" id="GO:0005938">
    <property type="term" value="C:cell cortex"/>
    <property type="evidence" value="ECO:0007669"/>
    <property type="project" value="TreeGrafter"/>
</dbReference>
<keyword evidence="2" id="KW-0963">Cytoplasm</keyword>
<comment type="subcellular location">
    <subcellularLocation>
        <location evidence="1">Cytoplasm</location>
    </subcellularLocation>
</comment>
<name>A0A2J7RIX0_9NEOP</name>
<dbReference type="InParanoid" id="A0A2J7RIX0"/>
<keyword evidence="3" id="KW-0143">Chaperone</keyword>
<dbReference type="GO" id="GO:0031122">
    <property type="term" value="P:cytoplasmic microtubule organization"/>
    <property type="evidence" value="ECO:0007669"/>
    <property type="project" value="TreeGrafter"/>
</dbReference>
<keyword evidence="7" id="KW-1185">Reference proteome</keyword>
<dbReference type="FunFam" id="2.30.30.190:FF:000013">
    <property type="entry name" value="Tubulin-folding cofactor B"/>
    <property type="match status" value="1"/>
</dbReference>
<protein>
    <submittedName>
        <fullName evidence="6">Tubulin-folding cofactor B</fullName>
    </submittedName>
</protein>
<dbReference type="SMART" id="SM01052">
    <property type="entry name" value="CAP_GLY"/>
    <property type="match status" value="1"/>
</dbReference>
<accession>A0A2J7RIX0</accession>
<comment type="caution">
    <text evidence="6">The sequence shown here is derived from an EMBL/GenBank/DDBJ whole genome shotgun (WGS) entry which is preliminary data.</text>
</comment>
<dbReference type="OrthoDB" id="5295208at2759"/>
<dbReference type="PROSITE" id="PS00845">
    <property type="entry name" value="CAP_GLY_1"/>
    <property type="match status" value="1"/>
</dbReference>
<organism evidence="6 7">
    <name type="scientific">Cryptotermes secundus</name>
    <dbReference type="NCBI Taxonomy" id="105785"/>
    <lineage>
        <taxon>Eukaryota</taxon>
        <taxon>Metazoa</taxon>
        <taxon>Ecdysozoa</taxon>
        <taxon>Arthropoda</taxon>
        <taxon>Hexapoda</taxon>
        <taxon>Insecta</taxon>
        <taxon>Pterygota</taxon>
        <taxon>Neoptera</taxon>
        <taxon>Polyneoptera</taxon>
        <taxon>Dictyoptera</taxon>
        <taxon>Blattodea</taxon>
        <taxon>Blattoidea</taxon>
        <taxon>Termitoidae</taxon>
        <taxon>Kalotermitidae</taxon>
        <taxon>Cryptotermitinae</taxon>
        <taxon>Cryptotermes</taxon>
    </lineage>
</organism>
<dbReference type="Pfam" id="PF14560">
    <property type="entry name" value="Ubiquitin_2"/>
    <property type="match status" value="1"/>
</dbReference>
<dbReference type="CDD" id="cd01789">
    <property type="entry name" value="Ubl_TBCB"/>
    <property type="match status" value="1"/>
</dbReference>